<accession>A0A553H0J7</accession>
<evidence type="ECO:0008006" key="3">
    <source>
        <dbReference type="Google" id="ProtNLM"/>
    </source>
</evidence>
<evidence type="ECO:0000313" key="1">
    <source>
        <dbReference type="EMBL" id="TRX75276.1"/>
    </source>
</evidence>
<protein>
    <recommendedName>
        <fullName evidence="3">Phage tail protein</fullName>
    </recommendedName>
</protein>
<sequence length="301" mass="32829">MTTARALLPPNATPLERAVAAVGLGELEVLADLPAGVQNELPAGFAPVLAAQYFLAQFADYFGDAKALLDAGLPWLRERGTDAAVVRALSWIEISTAVEEDGALLHLDPGTPRAPARLDDIRRLIDASIPAHVRFYRLFHGYDLRHARLDRGRWDGCLLDDDSGVVIDGLKVSFGERIALELAPPPRRVIVSMAALQASTLRRDAMYWDSWVLDSTWQVDLFGGVGVLISAMAPDRNLPTPLFAPGKLISDHVAHLLPPPIPAAGMDCFTLAPPRYVSRGWTGPWKGLWRLVIPSKTHTET</sequence>
<gene>
    <name evidence="1" type="ORF">FM069_09290</name>
</gene>
<dbReference type="EMBL" id="VJOY01000005">
    <property type="protein sequence ID" value="TRX75276.1"/>
    <property type="molecule type" value="Genomic_DNA"/>
</dbReference>
<name>A0A553H0J7_9PSED</name>
<dbReference type="InterPro" id="IPR006521">
    <property type="entry name" value="Tail_protein_I"/>
</dbReference>
<evidence type="ECO:0000313" key="2">
    <source>
        <dbReference type="Proteomes" id="UP000315235"/>
    </source>
</evidence>
<proteinExistence type="predicted"/>
<dbReference type="AlphaFoldDB" id="A0A553H0J7"/>
<keyword evidence="2" id="KW-1185">Reference proteome</keyword>
<reference evidence="1 2" key="1">
    <citation type="submission" date="2019-07" db="EMBL/GenBank/DDBJ databases">
        <title>Pseudomonas mangiferae sp. nov., isolated from bark of mango tree in Thailand.</title>
        <authorList>
            <person name="Srisuk N."/>
            <person name="Anurat P."/>
        </authorList>
    </citation>
    <scope>NUCLEOTIDE SEQUENCE [LARGE SCALE GENOMIC DNA]</scope>
    <source>
        <strain evidence="1 2">DMKU_BBB3-04</strain>
    </source>
</reference>
<dbReference type="OrthoDB" id="90759at2"/>
<organism evidence="1 2">
    <name type="scientific">Pseudomonas mangiferae</name>
    <dbReference type="NCBI Taxonomy" id="2593654"/>
    <lineage>
        <taxon>Bacteria</taxon>
        <taxon>Pseudomonadati</taxon>
        <taxon>Pseudomonadota</taxon>
        <taxon>Gammaproteobacteria</taxon>
        <taxon>Pseudomonadales</taxon>
        <taxon>Pseudomonadaceae</taxon>
        <taxon>Pseudomonas</taxon>
    </lineage>
</organism>
<dbReference type="RefSeq" id="WP_143488019.1">
    <property type="nucleotide sequence ID" value="NZ_VJOY01000005.1"/>
</dbReference>
<comment type="caution">
    <text evidence="1">The sequence shown here is derived from an EMBL/GenBank/DDBJ whole genome shotgun (WGS) entry which is preliminary data.</text>
</comment>
<dbReference type="Pfam" id="PF09684">
    <property type="entry name" value="Tail_P2_I"/>
    <property type="match status" value="1"/>
</dbReference>
<dbReference type="Proteomes" id="UP000315235">
    <property type="component" value="Unassembled WGS sequence"/>
</dbReference>